<dbReference type="EMBL" id="CP002032">
    <property type="protein sequence ID" value="ADH60715.1"/>
    <property type="molecule type" value="Genomic_DNA"/>
</dbReference>
<feature type="transmembrane region" description="Helical" evidence="1">
    <location>
        <begin position="259"/>
        <end position="284"/>
    </location>
</feature>
<evidence type="ECO:0008006" key="4">
    <source>
        <dbReference type="Google" id="ProtNLM"/>
    </source>
</evidence>
<dbReference type="Proteomes" id="UP000002064">
    <property type="component" value="Chromosome"/>
</dbReference>
<proteinExistence type="predicted"/>
<accession>A0ABN3Z1V1</accession>
<name>A0ABN3Z1V1_THEM3</name>
<organism evidence="2 3">
    <name type="scientific">Thermoanaerobacter mathranii subsp. mathranii (strain DSM 11426 / CCUG 53645 / CIP 108742 / A3)</name>
    <dbReference type="NCBI Taxonomy" id="583358"/>
    <lineage>
        <taxon>Bacteria</taxon>
        <taxon>Bacillati</taxon>
        <taxon>Bacillota</taxon>
        <taxon>Clostridia</taxon>
        <taxon>Thermoanaerobacterales</taxon>
        <taxon>Thermoanaerobacteraceae</taxon>
        <taxon>Thermoanaerobacter</taxon>
    </lineage>
</organism>
<evidence type="ECO:0000313" key="3">
    <source>
        <dbReference type="Proteomes" id="UP000002064"/>
    </source>
</evidence>
<dbReference type="RefSeq" id="WP_013150187.1">
    <property type="nucleotide sequence ID" value="NC_014209.1"/>
</dbReference>
<feature type="transmembrane region" description="Helical" evidence="1">
    <location>
        <begin position="305"/>
        <end position="327"/>
    </location>
</feature>
<keyword evidence="3" id="KW-1185">Reference proteome</keyword>
<keyword evidence="1" id="KW-0812">Transmembrane</keyword>
<feature type="transmembrane region" description="Helical" evidence="1">
    <location>
        <begin position="20"/>
        <end position="37"/>
    </location>
</feature>
<keyword evidence="1" id="KW-1133">Transmembrane helix</keyword>
<feature type="transmembrane region" description="Helical" evidence="1">
    <location>
        <begin position="339"/>
        <end position="363"/>
    </location>
</feature>
<gene>
    <name evidence="2" type="ordered locus">Tmath_0984</name>
</gene>
<protein>
    <recommendedName>
        <fullName evidence="4">MacB-like periplasmic core domain-containing protein</fullName>
    </recommendedName>
</protein>
<keyword evidence="1" id="KW-0472">Membrane</keyword>
<reference evidence="2 3" key="1">
    <citation type="submission" date="2010-05" db="EMBL/GenBank/DDBJ databases">
        <title>Complete sequence of Thermoanaerobacter mathranii subsp. mathranii mathranii str. A3.</title>
        <authorList>
            <consortium name="US DOE Joint Genome Institute"/>
            <person name="Lucas S."/>
            <person name="Copeland A."/>
            <person name="Lapidus A."/>
            <person name="Cheng J.-F."/>
            <person name="Bruce D."/>
            <person name="Goodwin L."/>
            <person name="Pitluck S."/>
            <person name="Held B."/>
            <person name="Detter J.C."/>
            <person name="Han C."/>
            <person name="Tapia R."/>
            <person name="Land M."/>
            <person name="Hauser L."/>
            <person name="Kyrpides N."/>
            <person name="Mikhailova N."/>
            <person name="Zhou J."/>
            <person name="Hemme C."/>
            <person name="Woyke T."/>
        </authorList>
    </citation>
    <scope>NUCLEOTIDE SEQUENCE [LARGE SCALE GENOMIC DNA]</scope>
    <source>
        <strain evidence="2 3">A3</strain>
    </source>
</reference>
<evidence type="ECO:0000313" key="2">
    <source>
        <dbReference type="EMBL" id="ADH60715.1"/>
    </source>
</evidence>
<evidence type="ECO:0000256" key="1">
    <source>
        <dbReference type="SAM" id="Phobius"/>
    </source>
</evidence>
<sequence>MITQFKLAFKDVRKNKWKILLFIFQMTIFLFFTIIILEQSVQLSYYSKTLRIIKSNNIISFKDYLNNWEPPFIDKEIYYFFENLFDRSGNAYSVIENAGTTEFSQEHPDAKIVIGVGNFDKIFGVDKYKDTEKHLYIFIGSDVKSLEIGDEIKLGIFNRQTYKVDGRLEKGEGYVNKGRYRSLDDKVLVLTSSREVATLYQVGGFLELIQNIHITKSEEGEIDKIVEMANKTKKITLIPEKLNLRNIVEKGYNEDFINFIFFSSFLISMGIFIIVGLVSFLYIMIDRNFTEYVVHQIYGATKKDLYLRVTIFVVLVVILPLAMFLAIPNILLLPSTKWVWWFVFTFYFITILFVSILSVGRLNKKDLTAFFRRDN</sequence>